<feature type="transmembrane region" description="Helical" evidence="1">
    <location>
        <begin position="93"/>
        <end position="110"/>
    </location>
</feature>
<reference evidence="3 4" key="1">
    <citation type="submission" date="2017-11" db="EMBL/GenBank/DDBJ databases">
        <title>Bradyrhizobium forestalis sp. nov., an efficient nitrogen-fixing bacterium isolated from nodules of forest legume species in the Amazon.</title>
        <authorList>
            <person name="Costa E.M."/>
            <person name="Guimaraes A."/>
            <person name="Carvalho T.S."/>
            <person name="Rodrigues T.L."/>
            <person name="Ribeiro P.R.A."/>
            <person name="Lebbe L."/>
            <person name="Willems A."/>
            <person name="Moreira F.M.S."/>
        </authorList>
    </citation>
    <scope>NUCLEOTIDE SEQUENCE [LARGE SCALE GENOMIC DNA]</scope>
    <source>
        <strain evidence="3 4">INPA54B</strain>
    </source>
</reference>
<dbReference type="PANTHER" id="PTHR12879">
    <property type="entry name" value="SPHINGOLIPID DELTA 4 DESATURASE/C-4 HYDROXYLASE PROTEIN DES2"/>
    <property type="match status" value="1"/>
</dbReference>
<dbReference type="OrthoDB" id="9792534at2"/>
<feature type="transmembrane region" description="Helical" evidence="1">
    <location>
        <begin position="37"/>
        <end position="54"/>
    </location>
</feature>
<name>A0A2M8RAU3_9BRAD</name>
<keyword evidence="1" id="KW-0812">Transmembrane</keyword>
<protein>
    <submittedName>
        <fullName evidence="3">Fatty acid desaturase</fullName>
    </submittedName>
</protein>
<dbReference type="RefSeq" id="WP_100232312.1">
    <property type="nucleotide sequence ID" value="NZ_PGVG01000008.1"/>
</dbReference>
<dbReference type="GO" id="GO:0046513">
    <property type="term" value="P:ceramide biosynthetic process"/>
    <property type="evidence" value="ECO:0007669"/>
    <property type="project" value="TreeGrafter"/>
</dbReference>
<evidence type="ECO:0000313" key="4">
    <source>
        <dbReference type="Proteomes" id="UP000231194"/>
    </source>
</evidence>
<feature type="transmembrane region" description="Helical" evidence="1">
    <location>
        <begin position="194"/>
        <end position="220"/>
    </location>
</feature>
<organism evidence="3 4">
    <name type="scientific">Bradyrhizobium forestalis</name>
    <dbReference type="NCBI Taxonomy" id="1419263"/>
    <lineage>
        <taxon>Bacteria</taxon>
        <taxon>Pseudomonadati</taxon>
        <taxon>Pseudomonadota</taxon>
        <taxon>Alphaproteobacteria</taxon>
        <taxon>Hyphomicrobiales</taxon>
        <taxon>Nitrobacteraceae</taxon>
        <taxon>Bradyrhizobium</taxon>
    </lineage>
</organism>
<evidence type="ECO:0000259" key="2">
    <source>
        <dbReference type="Pfam" id="PF00487"/>
    </source>
</evidence>
<dbReference type="PANTHER" id="PTHR12879:SF8">
    <property type="entry name" value="SPHINGOLIPID DELTA(4)-DESATURASE DES1"/>
    <property type="match status" value="1"/>
</dbReference>
<gene>
    <name evidence="3" type="ORF">CVM73_12720</name>
</gene>
<dbReference type="GO" id="GO:0042284">
    <property type="term" value="F:sphingolipid delta-4 desaturase activity"/>
    <property type="evidence" value="ECO:0007669"/>
    <property type="project" value="TreeGrafter"/>
</dbReference>
<comment type="caution">
    <text evidence="3">The sequence shown here is derived from an EMBL/GenBank/DDBJ whole genome shotgun (WGS) entry which is preliminary data.</text>
</comment>
<keyword evidence="4" id="KW-1185">Reference proteome</keyword>
<keyword evidence="1" id="KW-0472">Membrane</keyword>
<feature type="domain" description="Fatty acid desaturase" evidence="2">
    <location>
        <begin position="61"/>
        <end position="298"/>
    </location>
</feature>
<dbReference type="GO" id="GO:0016020">
    <property type="term" value="C:membrane"/>
    <property type="evidence" value="ECO:0007669"/>
    <property type="project" value="GOC"/>
</dbReference>
<dbReference type="AlphaFoldDB" id="A0A2M8RAU3"/>
<sequence length="330" mass="37150">MTDATVSESGHRLKPLSPAMLRELSARSNFQGAARSLCHYGVVILVGSLIWKVSSSYGVLWALPLIVVQGYFVAFLFMAVHETAHKTAFKSRGLNLAVGYLSAFIIGQPYEYYCLFHWDHHRYTQDPEKDPELIVGVKPKSDTQIVIAYSGLLQVAGRLRLMLGHAVTGKVTVPWIPENKRAIIVTEARVYAALYVMLLALSLWFSSALLLMVWVVPLVIGQFFLRPYLLAEHTGCDRTRSAFQNTRTTYTGAVVKWFAWNMPYHVEHHAYPSIPFHALPKLNAIVDGEIVHRGRGYIRTTRETWAWFRRQRQAGSSTQNSGRDATGALS</sequence>
<dbReference type="InterPro" id="IPR005804">
    <property type="entry name" value="FA_desaturase_dom"/>
</dbReference>
<dbReference type="Proteomes" id="UP000231194">
    <property type="component" value="Unassembled WGS sequence"/>
</dbReference>
<keyword evidence="1" id="KW-1133">Transmembrane helix</keyword>
<proteinExistence type="predicted"/>
<accession>A0A2M8RAU3</accession>
<dbReference type="EMBL" id="PGVG01000008">
    <property type="protein sequence ID" value="PJG54944.1"/>
    <property type="molecule type" value="Genomic_DNA"/>
</dbReference>
<evidence type="ECO:0000256" key="1">
    <source>
        <dbReference type="SAM" id="Phobius"/>
    </source>
</evidence>
<dbReference type="Pfam" id="PF00487">
    <property type="entry name" value="FA_desaturase"/>
    <property type="match status" value="1"/>
</dbReference>
<feature type="transmembrane region" description="Helical" evidence="1">
    <location>
        <begin position="60"/>
        <end position="81"/>
    </location>
</feature>
<evidence type="ECO:0000313" key="3">
    <source>
        <dbReference type="EMBL" id="PJG54944.1"/>
    </source>
</evidence>